<dbReference type="InterPro" id="IPR025549">
    <property type="entry name" value="YjzC"/>
</dbReference>
<evidence type="ECO:0000256" key="1">
    <source>
        <dbReference type="SAM" id="MobiDB-lite"/>
    </source>
</evidence>
<reference evidence="2 3" key="1">
    <citation type="journal article" date="2005" name="Appl. Environ. Microbiol.">
        <title>Intestinal bacterial communities that produce active estrogen-like compounds enterodiol and enterolactone in humans.</title>
        <authorList>
            <person name="Clavel T."/>
            <person name="Henderson G."/>
            <person name="Alpert C.A."/>
            <person name="Philippe C."/>
            <person name="Rigottier-Gois L."/>
            <person name="Dore J."/>
            <person name="Blaut M."/>
        </authorList>
    </citation>
    <scope>NUCLEOTIDE SEQUENCE [LARGE SCALE GENOMIC DNA]</scope>
    <source>
        <strain evidence="2 3">SECO-MT75m2</strain>
    </source>
</reference>
<protein>
    <submittedName>
        <fullName evidence="2">YjzC family protein</fullName>
    </submittedName>
</protein>
<organism evidence="2 3">
    <name type="scientific">Eggerthella lenta</name>
    <name type="common">Eubacterium lentum</name>
    <dbReference type="NCBI Taxonomy" id="84112"/>
    <lineage>
        <taxon>Bacteria</taxon>
        <taxon>Bacillati</taxon>
        <taxon>Actinomycetota</taxon>
        <taxon>Coriobacteriia</taxon>
        <taxon>Eggerthellales</taxon>
        <taxon>Eggerthellaceae</taxon>
        <taxon>Eggerthella</taxon>
    </lineage>
</organism>
<feature type="compositionally biased region" description="Basic and acidic residues" evidence="1">
    <location>
        <begin position="1"/>
        <end position="23"/>
    </location>
</feature>
<dbReference type="RefSeq" id="WP_139912947.1">
    <property type="nucleotide sequence ID" value="NZ_VEVP01000036.1"/>
</dbReference>
<evidence type="ECO:0000313" key="2">
    <source>
        <dbReference type="EMBL" id="TNU89006.1"/>
    </source>
</evidence>
<dbReference type="Pfam" id="PF14168">
    <property type="entry name" value="YjzC"/>
    <property type="match status" value="1"/>
</dbReference>
<feature type="region of interest" description="Disordered" evidence="1">
    <location>
        <begin position="1"/>
        <end position="56"/>
    </location>
</feature>
<dbReference type="Proteomes" id="UP000312594">
    <property type="component" value="Unassembled WGS sequence"/>
</dbReference>
<dbReference type="AlphaFoldDB" id="A0A5C5BT84"/>
<feature type="compositionally biased region" description="Basic and acidic residues" evidence="1">
    <location>
        <begin position="35"/>
        <end position="56"/>
    </location>
</feature>
<evidence type="ECO:0000313" key="3">
    <source>
        <dbReference type="Proteomes" id="UP000312594"/>
    </source>
</evidence>
<sequence>MSKDLHKPGEDNQRPGEYIERGPRGGAVSKPRQVTIDRGDRLPPTQEEGRKWERIG</sequence>
<dbReference type="EMBL" id="VEVP01000036">
    <property type="protein sequence ID" value="TNU89006.1"/>
    <property type="molecule type" value="Genomic_DNA"/>
</dbReference>
<gene>
    <name evidence="2" type="ORF">FIC87_12465</name>
</gene>
<comment type="caution">
    <text evidence="2">The sequence shown here is derived from an EMBL/GenBank/DDBJ whole genome shotgun (WGS) entry which is preliminary data.</text>
</comment>
<name>A0A5C5BT84_EGGLN</name>
<proteinExistence type="predicted"/>
<accession>A0A5C5BT84</accession>